<dbReference type="PANTHER" id="PTHR38644:SF1">
    <property type="entry name" value="EXPRESSED PROTEIN"/>
    <property type="match status" value="1"/>
</dbReference>
<gene>
    <name evidence="3" type="ORF">CORC01_02992</name>
</gene>
<dbReference type="OrthoDB" id="5319015at2759"/>
<dbReference type="RefSeq" id="XP_022478943.1">
    <property type="nucleotide sequence ID" value="XM_022614642.1"/>
</dbReference>
<feature type="region of interest" description="Disordered" evidence="1">
    <location>
        <begin position="41"/>
        <end position="96"/>
    </location>
</feature>
<organism evidence="3 4">
    <name type="scientific">Colletotrichum orchidophilum</name>
    <dbReference type="NCBI Taxonomy" id="1209926"/>
    <lineage>
        <taxon>Eukaryota</taxon>
        <taxon>Fungi</taxon>
        <taxon>Dikarya</taxon>
        <taxon>Ascomycota</taxon>
        <taxon>Pezizomycotina</taxon>
        <taxon>Sordariomycetes</taxon>
        <taxon>Hypocreomycetidae</taxon>
        <taxon>Glomerellales</taxon>
        <taxon>Glomerellaceae</taxon>
        <taxon>Colletotrichum</taxon>
    </lineage>
</organism>
<sequence length="669" mass="72754">MPPRLPLRPIAGRAASSVAAAKQNVASPSRAVCLFCSLSAASPTPSRPTTTTTTMTKNTATDSRAQARRALRQRRFQSTESTAAAPPPPETAAPENPRAELIDTLLELQKHAVNHVNLSRLQLALQGLRQDPGQESIRVAILSLANSGGAEPGKAAKDLLRLLLADPLGDEAEWERELAQHDPSHPLVVRIGQEHNAVEAGPRVTISKTNLLHELDVSSPALNGHGIELLLMEVNPFAPVPGRAGETVLQDVEESVLVPTVDIPSNTGRYTPITTPVHKALVVSEGVMGAASVASLPLAEYRDTVFGAVNLPDYPVEKDARVTFQPINVSVGSKGLDLIRQNIGNAMEYERSWYKSNVPVLIQWLKAGVQTDEGQVTKPAVRLLVASLLRNALAEIEAEESRLLSGRLSTEAASSGLAVMNERLAQWSQFAHEELQQQLDLAFAGTRWRKLGWWKLFWRVDDVGVLTTDMLSQRFLPGAERELVYLAGRIAESGVASTVEPPVYAQPTSELQKSLPESSTVAKAVTQKPKWPTHIAFTRRYLHEETVPALQALAQKLVLQASSTSALTTALAGLLYVSHYASSVYEAGAVAALGVMWSLRRLQTKWETARTYWEGEVREEGRKAVRGVEQSVADTLDGSRESTAVEGAEELRKAKELVEKAEDALRRLK</sequence>
<dbReference type="AlphaFoldDB" id="A0A1G4BK44"/>
<reference evidence="3 4" key="1">
    <citation type="submission" date="2016-09" db="EMBL/GenBank/DDBJ databases">
        <authorList>
            <person name="Capua I."/>
            <person name="De Benedictis P."/>
            <person name="Joannis T."/>
            <person name="Lombin L.H."/>
            <person name="Cattoli G."/>
        </authorList>
    </citation>
    <scope>NUCLEOTIDE SEQUENCE [LARGE SCALE GENOMIC DNA]</scope>
    <source>
        <strain evidence="3 4">IMI 309357</strain>
    </source>
</reference>
<feature type="domain" description="Mmc1 C-terminal" evidence="2">
    <location>
        <begin position="421"/>
        <end position="622"/>
    </location>
</feature>
<keyword evidence="4" id="KW-1185">Reference proteome</keyword>
<evidence type="ECO:0000313" key="4">
    <source>
        <dbReference type="Proteomes" id="UP000176998"/>
    </source>
</evidence>
<feature type="compositionally biased region" description="Low complexity" evidence="1">
    <location>
        <begin position="41"/>
        <end position="61"/>
    </location>
</feature>
<dbReference type="Proteomes" id="UP000176998">
    <property type="component" value="Unassembled WGS sequence"/>
</dbReference>
<accession>A0A1G4BK44</accession>
<feature type="compositionally biased region" description="Basic residues" evidence="1">
    <location>
        <begin position="66"/>
        <end position="75"/>
    </location>
</feature>
<proteinExistence type="predicted"/>
<evidence type="ECO:0000256" key="1">
    <source>
        <dbReference type="SAM" id="MobiDB-lite"/>
    </source>
</evidence>
<dbReference type="PANTHER" id="PTHR38644">
    <property type="entry name" value="EXPRESSED PROTEIN"/>
    <property type="match status" value="1"/>
</dbReference>
<evidence type="ECO:0000259" key="2">
    <source>
        <dbReference type="Pfam" id="PF23868"/>
    </source>
</evidence>
<name>A0A1G4BK44_9PEZI</name>
<protein>
    <recommendedName>
        <fullName evidence="2">Mmc1 C-terminal domain-containing protein</fullName>
    </recommendedName>
</protein>
<dbReference type="Pfam" id="PF23867">
    <property type="entry name" value="Mmc1_N"/>
    <property type="match status" value="1"/>
</dbReference>
<dbReference type="EMBL" id="MJBS01000017">
    <property type="protein sequence ID" value="OHF01801.1"/>
    <property type="molecule type" value="Genomic_DNA"/>
</dbReference>
<evidence type="ECO:0000313" key="3">
    <source>
        <dbReference type="EMBL" id="OHF01801.1"/>
    </source>
</evidence>
<dbReference type="STRING" id="1209926.A0A1G4BK44"/>
<dbReference type="GeneID" id="34556152"/>
<comment type="caution">
    <text evidence="3">The sequence shown here is derived from an EMBL/GenBank/DDBJ whole genome shotgun (WGS) entry which is preliminary data.</text>
</comment>
<dbReference type="InterPro" id="IPR056196">
    <property type="entry name" value="Mmc1_C"/>
</dbReference>
<dbReference type="Pfam" id="PF23868">
    <property type="entry name" value="Mmc1_C"/>
    <property type="match status" value="1"/>
</dbReference>